<name>A0ABX8N9L6_9PSED</name>
<comment type="subcellular location">
    <subcellularLocation>
        <location evidence="1">Cell envelope</location>
    </subcellularLocation>
</comment>
<proteinExistence type="predicted"/>
<protein>
    <submittedName>
        <fullName evidence="3">HlyD family efflux transporter periplasmic adaptor subunit</fullName>
    </submittedName>
</protein>
<sequence length="406" mass="43580">MTRLGLVAALAVVALLAWRPWQGAGELAEQGRWVRAEPQVLERRLGLLGRIQPAQQVTLAAPFQGSVQALLVQEGQQVVKGQPLLELDTTQLDIQLREADAQRLKASRALRELQGWADGPEVARAQRALTVARRALQHSEAALEDTRRLFGRGIVARQELDTLSQQVSAQRLERVSAEDELQQTLARGAGDYLAIARMELGNAQARYDGLAALRDQRVLKAPFTGLVTRPASEAQDRQGVVETGQLASQGMPLLGLVELGRLQVSAALEQGDLAKVREGMPVEVTGDGFAGQVLQGEVVSLGLQAREGEGQGAWFDVLVRLAAQPEPLALGVRLGMRVQVAVVLYRSEQGIAVPEEALRTDSAGRHYVVYRADAGHAGQQVPVVVGQAVVQGVQVEGLAAGEVLLP</sequence>
<dbReference type="PANTHER" id="PTHR32347">
    <property type="entry name" value="EFFLUX SYSTEM COMPONENT YKNX-RELATED"/>
    <property type="match status" value="1"/>
</dbReference>
<keyword evidence="2" id="KW-0175">Coiled coil</keyword>
<dbReference type="InterPro" id="IPR050465">
    <property type="entry name" value="UPF0194_transport"/>
</dbReference>
<dbReference type="RefSeq" id="WP_217841873.1">
    <property type="nucleotide sequence ID" value="NZ_CP077076.1"/>
</dbReference>
<dbReference type="EMBL" id="CP077076">
    <property type="protein sequence ID" value="QXH52423.1"/>
    <property type="molecule type" value="Genomic_DNA"/>
</dbReference>
<evidence type="ECO:0000256" key="1">
    <source>
        <dbReference type="ARBA" id="ARBA00004196"/>
    </source>
</evidence>
<evidence type="ECO:0000256" key="2">
    <source>
        <dbReference type="ARBA" id="ARBA00023054"/>
    </source>
</evidence>
<accession>A0ABX8N9L6</accession>
<keyword evidence="4" id="KW-1185">Reference proteome</keyword>
<organism evidence="3 4">
    <name type="scientific">Pseudomonas fakonensis</name>
    <dbReference type="NCBI Taxonomy" id="2842355"/>
    <lineage>
        <taxon>Bacteria</taxon>
        <taxon>Pseudomonadati</taxon>
        <taxon>Pseudomonadota</taxon>
        <taxon>Gammaproteobacteria</taxon>
        <taxon>Pseudomonadales</taxon>
        <taxon>Pseudomonadaceae</taxon>
        <taxon>Pseudomonas</taxon>
    </lineage>
</organism>
<reference evidence="3" key="1">
    <citation type="journal article" date="2021" name="Microorganisms">
        <title>The Ever-Expanding Pseudomonas Genus: Description of 43 New Species and Partition of the Pseudomonas putida Group.</title>
        <authorList>
            <person name="Girard L."/>
            <person name="Lood C."/>
            <person name="Hofte M."/>
            <person name="Vandamme P."/>
            <person name="Rokni-Zadeh H."/>
            <person name="van Noort V."/>
            <person name="Lavigne R."/>
            <person name="De Mot R."/>
        </authorList>
    </citation>
    <scope>NUCLEOTIDE SEQUENCE</scope>
    <source>
        <strain evidence="3">COW40</strain>
    </source>
</reference>
<gene>
    <name evidence="3" type="ORF">KSS94_04645</name>
</gene>
<evidence type="ECO:0000313" key="3">
    <source>
        <dbReference type="EMBL" id="QXH52423.1"/>
    </source>
</evidence>
<dbReference type="Proteomes" id="UP001046350">
    <property type="component" value="Chromosome"/>
</dbReference>
<evidence type="ECO:0000313" key="4">
    <source>
        <dbReference type="Proteomes" id="UP001046350"/>
    </source>
</evidence>
<dbReference type="PANTHER" id="PTHR32347:SF23">
    <property type="entry name" value="BLL5650 PROTEIN"/>
    <property type="match status" value="1"/>
</dbReference>